<dbReference type="InterPro" id="IPR033410">
    <property type="entry name" value="DUF5119"/>
</dbReference>
<dbReference type="AlphaFoldDB" id="A0A3L7Z6P4"/>
<dbReference type="RefSeq" id="WP_121765108.1">
    <property type="nucleotide sequence ID" value="NZ_CAQGRM010000003.1"/>
</dbReference>
<evidence type="ECO:0000313" key="2">
    <source>
        <dbReference type="Proteomes" id="UP000267159"/>
    </source>
</evidence>
<organism evidence="1 2">
    <name type="scientific">Bacteroides acidifaciens</name>
    <dbReference type="NCBI Taxonomy" id="85831"/>
    <lineage>
        <taxon>Bacteria</taxon>
        <taxon>Pseudomonadati</taxon>
        <taxon>Bacteroidota</taxon>
        <taxon>Bacteroidia</taxon>
        <taxon>Bacteroidales</taxon>
        <taxon>Bacteroidaceae</taxon>
        <taxon>Bacteroides</taxon>
    </lineage>
</organism>
<dbReference type="STRING" id="1235814.GCA_000613385_03225"/>
<reference evidence="1 2" key="1">
    <citation type="submission" date="2018-09" db="EMBL/GenBank/DDBJ databases">
        <title>Murine metabolic-syndrome-specific gut microbial biobank.</title>
        <authorList>
            <person name="Liu C."/>
        </authorList>
    </citation>
    <scope>NUCLEOTIDE SEQUENCE [LARGE SCALE GENOMIC DNA]</scope>
    <source>
        <strain evidence="1 2">0.1X-D8-26</strain>
    </source>
</reference>
<name>A0A3L7Z6P4_9BACE</name>
<dbReference type="EMBL" id="RAZM01000001">
    <property type="protein sequence ID" value="RLT81946.1"/>
    <property type="molecule type" value="Genomic_DNA"/>
</dbReference>
<comment type="caution">
    <text evidence="1">The sequence shown here is derived from an EMBL/GenBank/DDBJ whole genome shotgun (WGS) entry which is preliminary data.</text>
</comment>
<dbReference type="Proteomes" id="UP000267159">
    <property type="component" value="Unassembled WGS sequence"/>
</dbReference>
<sequence>MKKTHCFSTHMLYLTTSLLMVGCEHKELCHDHPHTTQLQVVFDWAKAPDASPKSMSLYLFPQDGGKALRYEFAGHKGGKIRVPAGHYDALCLNSDTEGIYYRNTDKRTTFEVTTRTTTLLSRLSSLGVPSQNAPRAEGTKNERVALEPDRVWSDHTENIQLKKATDGQSLTLYPEISIHTCTIEIRNAENLKYVSGISASISTMAGGMLPGIGPNALSEERVTIPFGVATSADKTTITGGIQSFGHCPFTQNSHKLVVYTVLADGSKWYYTYDVTEQFHTAPNPQHVHILLEKLPIPKPIVDGGGFDPSVDEWEDIEVDIEM</sequence>
<proteinExistence type="predicted"/>
<dbReference type="Pfam" id="PF17145">
    <property type="entry name" value="DUF5119"/>
    <property type="match status" value="1"/>
</dbReference>
<gene>
    <name evidence="1" type="ORF">D7Y07_00870</name>
</gene>
<accession>A0A3L7Z6P4</accession>
<evidence type="ECO:0000313" key="1">
    <source>
        <dbReference type="EMBL" id="RLT81946.1"/>
    </source>
</evidence>
<dbReference type="PROSITE" id="PS51257">
    <property type="entry name" value="PROKAR_LIPOPROTEIN"/>
    <property type="match status" value="1"/>
</dbReference>
<protein>
    <submittedName>
        <fullName evidence="1">DUF5119 domain-containing protein</fullName>
    </submittedName>
</protein>